<dbReference type="PROSITE" id="PS00041">
    <property type="entry name" value="HTH_ARAC_FAMILY_1"/>
    <property type="match status" value="1"/>
</dbReference>
<reference evidence="7" key="1">
    <citation type="submission" date="2017-05" db="EMBL/GenBank/DDBJ databases">
        <authorList>
            <person name="Rodrigo-Torres L."/>
            <person name="Arahal R. D."/>
            <person name="Lucena T."/>
        </authorList>
    </citation>
    <scope>NUCLEOTIDE SEQUENCE [LARGE SCALE GENOMIC DNA]</scope>
    <source>
        <strain evidence="7">CECT 8649</strain>
    </source>
</reference>
<feature type="transmembrane region" description="Helical" evidence="4">
    <location>
        <begin position="176"/>
        <end position="199"/>
    </location>
</feature>
<feature type="transmembrane region" description="Helical" evidence="4">
    <location>
        <begin position="148"/>
        <end position="170"/>
    </location>
</feature>
<evidence type="ECO:0000256" key="2">
    <source>
        <dbReference type="ARBA" id="ARBA00023125"/>
    </source>
</evidence>
<dbReference type="GO" id="GO:0003700">
    <property type="term" value="F:DNA-binding transcription factor activity"/>
    <property type="evidence" value="ECO:0007669"/>
    <property type="project" value="InterPro"/>
</dbReference>
<organism evidence="6 7">
    <name type="scientific">Pelagimonas phthalicica</name>
    <dbReference type="NCBI Taxonomy" id="1037362"/>
    <lineage>
        <taxon>Bacteria</taxon>
        <taxon>Pseudomonadati</taxon>
        <taxon>Pseudomonadota</taxon>
        <taxon>Alphaproteobacteria</taxon>
        <taxon>Rhodobacterales</taxon>
        <taxon>Roseobacteraceae</taxon>
        <taxon>Pelagimonas</taxon>
    </lineage>
</organism>
<dbReference type="SUPFAM" id="SSF46689">
    <property type="entry name" value="Homeodomain-like"/>
    <property type="match status" value="1"/>
</dbReference>
<gene>
    <name evidence="6" type="ORF">TRP8649_01662</name>
</gene>
<dbReference type="RefSeq" id="WP_099243817.1">
    <property type="nucleotide sequence ID" value="NZ_FXXP01000001.1"/>
</dbReference>
<proteinExistence type="predicted"/>
<dbReference type="PROSITE" id="PS01124">
    <property type="entry name" value="HTH_ARAC_FAMILY_2"/>
    <property type="match status" value="1"/>
</dbReference>
<dbReference type="Proteomes" id="UP000225972">
    <property type="component" value="Unassembled WGS sequence"/>
</dbReference>
<dbReference type="GO" id="GO:0043565">
    <property type="term" value="F:sequence-specific DNA binding"/>
    <property type="evidence" value="ECO:0007669"/>
    <property type="project" value="InterPro"/>
</dbReference>
<dbReference type="AlphaFoldDB" id="A0A238JCJ0"/>
<keyword evidence="7" id="KW-1185">Reference proteome</keyword>
<keyword evidence="4" id="KW-1133">Transmembrane helix</keyword>
<keyword evidence="3" id="KW-0804">Transcription</keyword>
<evidence type="ECO:0000313" key="7">
    <source>
        <dbReference type="Proteomes" id="UP000225972"/>
    </source>
</evidence>
<feature type="transmembrane region" description="Helical" evidence="4">
    <location>
        <begin position="87"/>
        <end position="105"/>
    </location>
</feature>
<evidence type="ECO:0000313" key="6">
    <source>
        <dbReference type="EMBL" id="SMX27556.1"/>
    </source>
</evidence>
<accession>A0A238JCJ0</accession>
<dbReference type="PANTHER" id="PTHR43280:SF29">
    <property type="entry name" value="ARAC-FAMILY TRANSCRIPTIONAL REGULATOR"/>
    <property type="match status" value="1"/>
</dbReference>
<evidence type="ECO:0000259" key="5">
    <source>
        <dbReference type="PROSITE" id="PS01124"/>
    </source>
</evidence>
<dbReference type="OrthoDB" id="345413at2"/>
<keyword evidence="4" id="KW-0472">Membrane</keyword>
<dbReference type="SMART" id="SM00342">
    <property type="entry name" value="HTH_ARAC"/>
    <property type="match status" value="1"/>
</dbReference>
<name>A0A238JCJ0_9RHOB</name>
<dbReference type="InterPro" id="IPR009057">
    <property type="entry name" value="Homeodomain-like_sf"/>
</dbReference>
<evidence type="ECO:0000256" key="3">
    <source>
        <dbReference type="ARBA" id="ARBA00023163"/>
    </source>
</evidence>
<sequence>MIALPLPLIFCLIILFLLIHNLRELGHWRVFHTLLVLCAFQSLIVALVHYYGVQAVFPVLPVSACALPAMAWIAFRATLIAPFSIKTALPHALPACFSLFCLLFASQTLDFVIFLTTFGYGSAILWSLRPSADLPLARLAAGPVPRRVWQGIGAIFVIASFGDLLILFALQRGEIGWLYVVVNVIWSLSMLVIAGLALIREDVAEPEPQDRPEEPEIDPANDAALMQRLETLLRQEQLFLEPDLTLSRLAKRLHVPIKQLSATINRHTGENVSRYVNGFRIRHACDLLRAGQPVTEVLFASGFNTKSNFNREFLRLMGASPKTWLANLEPDLPRQKI</sequence>
<keyword evidence="2 6" id="KW-0238">DNA-binding</keyword>
<dbReference type="Pfam" id="PF12833">
    <property type="entry name" value="HTH_18"/>
    <property type="match status" value="1"/>
</dbReference>
<feature type="transmembrane region" description="Helical" evidence="4">
    <location>
        <begin position="30"/>
        <end position="51"/>
    </location>
</feature>
<feature type="domain" description="HTH araC/xylS-type" evidence="5">
    <location>
        <begin position="223"/>
        <end position="327"/>
    </location>
</feature>
<keyword evidence="1" id="KW-0805">Transcription regulation</keyword>
<dbReference type="Gene3D" id="1.10.10.60">
    <property type="entry name" value="Homeodomain-like"/>
    <property type="match status" value="1"/>
</dbReference>
<dbReference type="EMBL" id="FXXP01000001">
    <property type="protein sequence ID" value="SMX27556.1"/>
    <property type="molecule type" value="Genomic_DNA"/>
</dbReference>
<feature type="transmembrane region" description="Helical" evidence="4">
    <location>
        <begin position="57"/>
        <end position="75"/>
    </location>
</feature>
<protein>
    <submittedName>
        <fullName evidence="6">DNA-binding transcriptional activator FeaR</fullName>
    </submittedName>
</protein>
<feature type="transmembrane region" description="Helical" evidence="4">
    <location>
        <begin position="111"/>
        <end position="128"/>
    </location>
</feature>
<dbReference type="InterPro" id="IPR018060">
    <property type="entry name" value="HTH_AraC"/>
</dbReference>
<evidence type="ECO:0000256" key="4">
    <source>
        <dbReference type="SAM" id="Phobius"/>
    </source>
</evidence>
<dbReference type="InterPro" id="IPR018062">
    <property type="entry name" value="HTH_AraC-typ_CS"/>
</dbReference>
<dbReference type="PANTHER" id="PTHR43280">
    <property type="entry name" value="ARAC-FAMILY TRANSCRIPTIONAL REGULATOR"/>
    <property type="match status" value="1"/>
</dbReference>
<evidence type="ECO:0000256" key="1">
    <source>
        <dbReference type="ARBA" id="ARBA00023015"/>
    </source>
</evidence>
<keyword evidence="4" id="KW-0812">Transmembrane</keyword>
<feature type="transmembrane region" description="Helical" evidence="4">
    <location>
        <begin position="6"/>
        <end position="23"/>
    </location>
</feature>